<feature type="domain" description="Trimeric autotransporter adhesin YadA-like C-terminal membrane anchor" evidence="8">
    <location>
        <begin position="95"/>
        <end position="147"/>
    </location>
</feature>
<reference evidence="9" key="1">
    <citation type="submission" date="2018-06" db="EMBL/GenBank/DDBJ databases">
        <authorList>
            <person name="Ashton P.M."/>
            <person name="Dallman T."/>
            <person name="Nair S."/>
            <person name="De Pinna E."/>
            <person name="Peters T."/>
            <person name="Grant K."/>
        </authorList>
    </citation>
    <scope>NUCLEOTIDE SEQUENCE [LARGE SCALE GENOMIC DNA]</scope>
    <source>
        <strain evidence="9">160804</strain>
    </source>
</reference>
<dbReference type="EMBL" id="AAGVNP010000105">
    <property type="protein sequence ID" value="EBS4547728.1"/>
    <property type="molecule type" value="Genomic_DNA"/>
</dbReference>
<name>A0A5U9VTJ6_SALNE</name>
<evidence type="ECO:0000256" key="4">
    <source>
        <dbReference type="ARBA" id="ARBA00022692"/>
    </source>
</evidence>
<protein>
    <recommendedName>
        <fullName evidence="8">Trimeric autotransporter adhesin YadA-like C-terminal membrane anchor domain-containing protein</fullName>
    </recommendedName>
</protein>
<organism evidence="9">
    <name type="scientific">Salmonella newport</name>
    <dbReference type="NCBI Taxonomy" id="108619"/>
    <lineage>
        <taxon>Bacteria</taxon>
        <taxon>Pseudomonadati</taxon>
        <taxon>Pseudomonadota</taxon>
        <taxon>Gammaproteobacteria</taxon>
        <taxon>Enterobacterales</taxon>
        <taxon>Enterobacteriaceae</taxon>
        <taxon>Salmonella</taxon>
    </lineage>
</organism>
<evidence type="ECO:0000259" key="8">
    <source>
        <dbReference type="Pfam" id="PF03895"/>
    </source>
</evidence>
<dbReference type="Gene3D" id="1.20.5.2280">
    <property type="match status" value="1"/>
</dbReference>
<keyword evidence="4" id="KW-0812">Transmembrane</keyword>
<dbReference type="Pfam" id="PF03895">
    <property type="entry name" value="YadA_anchor"/>
    <property type="match status" value="1"/>
</dbReference>
<proteinExistence type="predicted"/>
<evidence type="ECO:0000256" key="7">
    <source>
        <dbReference type="ARBA" id="ARBA00023237"/>
    </source>
</evidence>
<sequence length="151" mass="16217">MQSANDNTERRAVVAENNAVTLSKTYTDESSERTLESANIYTNHRTVQAENNAVERSKVYTDNRFGELRKILEHTQKRLNAGIAGVTALSSIPYSAGNNFSYGVGTGNYQNGNAVAAGVQFRVSPSTNVRLNISWDSAGNNATGVGIAGGW</sequence>
<evidence type="ECO:0000256" key="5">
    <source>
        <dbReference type="ARBA" id="ARBA00022729"/>
    </source>
</evidence>
<keyword evidence="3" id="KW-1134">Transmembrane beta strand</keyword>
<comment type="caution">
    <text evidence="9">The sequence shown here is derived from an EMBL/GenBank/DDBJ whole genome shotgun (WGS) entry which is preliminary data.</text>
</comment>
<dbReference type="GO" id="GO:0009279">
    <property type="term" value="C:cell outer membrane"/>
    <property type="evidence" value="ECO:0007669"/>
    <property type="project" value="UniProtKB-SubCell"/>
</dbReference>
<dbReference type="InterPro" id="IPR045584">
    <property type="entry name" value="Pilin-like"/>
</dbReference>
<gene>
    <name evidence="9" type="ORF">DQK32_17795</name>
</gene>
<dbReference type="SUPFAM" id="SSF54523">
    <property type="entry name" value="Pili subunits"/>
    <property type="match status" value="1"/>
</dbReference>
<accession>A0A5U9VTJ6</accession>
<dbReference type="InterPro" id="IPR005594">
    <property type="entry name" value="YadA_C"/>
</dbReference>
<keyword evidence="7" id="KW-0998">Cell outer membrane</keyword>
<dbReference type="AlphaFoldDB" id="A0A5U9VTJ6"/>
<evidence type="ECO:0000256" key="6">
    <source>
        <dbReference type="ARBA" id="ARBA00023136"/>
    </source>
</evidence>
<keyword evidence="6" id="KW-0472">Membrane</keyword>
<evidence type="ECO:0000313" key="9">
    <source>
        <dbReference type="EMBL" id="EBS4547728.1"/>
    </source>
</evidence>
<comment type="subcellular location">
    <subcellularLocation>
        <location evidence="2">Cell outer membrane</location>
    </subcellularLocation>
    <subcellularLocation>
        <location evidence="1">Cell surface</location>
    </subcellularLocation>
</comment>
<evidence type="ECO:0000256" key="2">
    <source>
        <dbReference type="ARBA" id="ARBA00004442"/>
    </source>
</evidence>
<keyword evidence="5" id="KW-0732">Signal</keyword>
<dbReference type="GO" id="GO:0009986">
    <property type="term" value="C:cell surface"/>
    <property type="evidence" value="ECO:0007669"/>
    <property type="project" value="UniProtKB-SubCell"/>
</dbReference>
<evidence type="ECO:0000256" key="1">
    <source>
        <dbReference type="ARBA" id="ARBA00004241"/>
    </source>
</evidence>
<evidence type="ECO:0000256" key="3">
    <source>
        <dbReference type="ARBA" id="ARBA00022452"/>
    </source>
</evidence>
<dbReference type="Proteomes" id="UP000839885">
    <property type="component" value="Unassembled WGS sequence"/>
</dbReference>